<organism evidence="1 2">
    <name type="scientific">Limosilactobacillus alvi</name>
    <dbReference type="NCBI Taxonomy" id="990412"/>
    <lineage>
        <taxon>Bacteria</taxon>
        <taxon>Bacillati</taxon>
        <taxon>Bacillota</taxon>
        <taxon>Bacilli</taxon>
        <taxon>Lactobacillales</taxon>
        <taxon>Lactobacillaceae</taxon>
        <taxon>Limosilactobacillus</taxon>
    </lineage>
</organism>
<keyword evidence="2" id="KW-1185">Reference proteome</keyword>
<evidence type="ECO:0000313" key="1">
    <source>
        <dbReference type="EMBL" id="MBM6753622.1"/>
    </source>
</evidence>
<reference evidence="1 2" key="1">
    <citation type="journal article" date="2021" name="Sci. Rep.">
        <title>The distribution of antibiotic resistance genes in chicken gut microbiota commensals.</title>
        <authorList>
            <person name="Juricova H."/>
            <person name="Matiasovicova J."/>
            <person name="Kubasova T."/>
            <person name="Cejkova D."/>
            <person name="Rychlik I."/>
        </authorList>
    </citation>
    <scope>NUCLEOTIDE SEQUENCE [LARGE SCALE GENOMIC DNA]</scope>
    <source>
        <strain evidence="1 2">An810</strain>
    </source>
</reference>
<dbReference type="RefSeq" id="WP_204776069.1">
    <property type="nucleotide sequence ID" value="NZ_JACJJQ010000007.1"/>
</dbReference>
<dbReference type="Proteomes" id="UP000776629">
    <property type="component" value="Unassembled WGS sequence"/>
</dbReference>
<dbReference type="EMBL" id="JACJJQ010000007">
    <property type="protein sequence ID" value="MBM6753622.1"/>
    <property type="molecule type" value="Genomic_DNA"/>
</dbReference>
<sequence length="119" mass="13579">MFKYNSAIIERDLVAEKQLGIQNLQVNAYEEEGMLDLVGRIEATAIKHPFVLRVEGYDKQNKLVLTETNDGYGNEVVTNIISNQTFFNGYPFEISAWELDEVIQVSRLKVFPVEVSHAK</sequence>
<proteinExistence type="predicted"/>
<evidence type="ECO:0000313" key="2">
    <source>
        <dbReference type="Proteomes" id="UP000776629"/>
    </source>
</evidence>
<comment type="caution">
    <text evidence="1">The sequence shown here is derived from an EMBL/GenBank/DDBJ whole genome shotgun (WGS) entry which is preliminary data.</text>
</comment>
<protein>
    <submittedName>
        <fullName evidence="1">Uncharacterized protein</fullName>
    </submittedName>
</protein>
<accession>A0ABS2ENH0</accession>
<gene>
    <name evidence="1" type="ORF">H5993_02420</name>
</gene>
<name>A0ABS2ENH0_9LACO</name>